<dbReference type="Pfam" id="PF00313">
    <property type="entry name" value="CSD"/>
    <property type="match status" value="2"/>
</dbReference>
<feature type="domain" description="CSD" evidence="1">
    <location>
        <begin position="14"/>
        <end position="79"/>
    </location>
</feature>
<dbReference type="Gene3D" id="2.40.50.140">
    <property type="entry name" value="Nucleic acid-binding proteins"/>
    <property type="match status" value="2"/>
</dbReference>
<keyword evidence="3" id="KW-1185">Reference proteome</keyword>
<dbReference type="Proteomes" id="UP000193200">
    <property type="component" value="Unassembled WGS sequence"/>
</dbReference>
<dbReference type="PANTHER" id="PTHR11544">
    <property type="entry name" value="COLD SHOCK DOMAIN CONTAINING PROTEINS"/>
    <property type="match status" value="1"/>
</dbReference>
<organism evidence="2 3">
    <name type="scientific">Oceanibacterium hippocampi</name>
    <dbReference type="NCBI Taxonomy" id="745714"/>
    <lineage>
        <taxon>Bacteria</taxon>
        <taxon>Pseudomonadati</taxon>
        <taxon>Pseudomonadota</taxon>
        <taxon>Alphaproteobacteria</taxon>
        <taxon>Sneathiellales</taxon>
        <taxon>Sneathiellaceae</taxon>
        <taxon>Oceanibacterium</taxon>
    </lineage>
</organism>
<name>A0A1Y5REB6_9PROT</name>
<evidence type="ECO:0000259" key="1">
    <source>
        <dbReference type="PROSITE" id="PS51857"/>
    </source>
</evidence>
<dbReference type="GO" id="GO:0005829">
    <property type="term" value="C:cytosol"/>
    <property type="evidence" value="ECO:0007669"/>
    <property type="project" value="UniProtKB-ARBA"/>
</dbReference>
<gene>
    <name evidence="2" type="primary">cspE</name>
    <name evidence="2" type="ORF">OCH7691_00298</name>
</gene>
<evidence type="ECO:0000313" key="3">
    <source>
        <dbReference type="Proteomes" id="UP000193200"/>
    </source>
</evidence>
<proteinExistence type="predicted"/>
<dbReference type="PRINTS" id="PR00050">
    <property type="entry name" value="COLDSHOCK"/>
</dbReference>
<reference evidence="2 3" key="1">
    <citation type="submission" date="2017-03" db="EMBL/GenBank/DDBJ databases">
        <authorList>
            <person name="Afonso C.L."/>
            <person name="Miller P.J."/>
            <person name="Scott M.A."/>
            <person name="Spackman E."/>
            <person name="Goraichik I."/>
            <person name="Dimitrov K.M."/>
            <person name="Suarez D.L."/>
            <person name="Swayne D.E."/>
        </authorList>
    </citation>
    <scope>NUCLEOTIDE SEQUENCE [LARGE SCALE GENOMIC DNA]</scope>
    <source>
        <strain evidence="2 3">CECT 7691</strain>
    </source>
</reference>
<dbReference type="SUPFAM" id="SSF50249">
    <property type="entry name" value="Nucleic acid-binding proteins"/>
    <property type="match status" value="2"/>
</dbReference>
<dbReference type="RefSeq" id="WP_085881653.1">
    <property type="nucleotide sequence ID" value="NZ_FWFR01000001.1"/>
</dbReference>
<dbReference type="CDD" id="cd04458">
    <property type="entry name" value="CSP_CDS"/>
    <property type="match status" value="1"/>
</dbReference>
<feature type="domain" description="CSD" evidence="1">
    <location>
        <begin position="93"/>
        <end position="160"/>
    </location>
</feature>
<dbReference type="EMBL" id="FWFR01000001">
    <property type="protein sequence ID" value="SLN15099.1"/>
    <property type="molecule type" value="Genomic_DNA"/>
</dbReference>
<dbReference type="InParanoid" id="A0A1Y5REB6"/>
<sequence>MQEHGEVSPGGNSSVVATIKWFNVAKGFGFAVPDGQNRDAFLHASVLEAVGRTELPEGCRVVCDVVEGPRGLQITAIHDVDAEAAPVVGEVSQIEGTVKFFNNQKGFGFVIPDGGGRDIFIHARVIEGAGGEQLSAGQRVRMTVRHGARGPLAEGLDILP</sequence>
<dbReference type="SMART" id="SM00357">
    <property type="entry name" value="CSP"/>
    <property type="match status" value="2"/>
</dbReference>
<dbReference type="PROSITE" id="PS51857">
    <property type="entry name" value="CSD_2"/>
    <property type="match status" value="2"/>
</dbReference>
<dbReference type="InterPro" id="IPR011129">
    <property type="entry name" value="CSD"/>
</dbReference>
<dbReference type="GO" id="GO:0003676">
    <property type="term" value="F:nucleic acid binding"/>
    <property type="evidence" value="ECO:0007669"/>
    <property type="project" value="InterPro"/>
</dbReference>
<dbReference type="InterPro" id="IPR050181">
    <property type="entry name" value="Cold_shock_domain"/>
</dbReference>
<evidence type="ECO:0000313" key="2">
    <source>
        <dbReference type="EMBL" id="SLN15099.1"/>
    </source>
</evidence>
<dbReference type="InterPro" id="IPR002059">
    <property type="entry name" value="CSP_DNA-bd"/>
</dbReference>
<protein>
    <submittedName>
        <fullName evidence="2">Cold shock-like protein CspE</fullName>
    </submittedName>
</protein>
<accession>A0A1Y5REB6</accession>
<dbReference type="AlphaFoldDB" id="A0A1Y5REB6"/>
<dbReference type="OrthoDB" id="9791685at2"/>
<dbReference type="InterPro" id="IPR012340">
    <property type="entry name" value="NA-bd_OB-fold"/>
</dbReference>